<dbReference type="Gene3D" id="1.10.400.10">
    <property type="entry name" value="GI Alpha 1, domain 2-like"/>
    <property type="match status" value="1"/>
</dbReference>
<keyword evidence="1 6" id="KW-0479">Metal-binding</keyword>
<proteinExistence type="predicted"/>
<dbReference type="PRINTS" id="PR00318">
    <property type="entry name" value="GPROTEINA"/>
</dbReference>
<dbReference type="InterPro" id="IPR001019">
    <property type="entry name" value="Gprotein_alpha_su"/>
</dbReference>
<dbReference type="SUPFAM" id="SSF47895">
    <property type="entry name" value="Transducin (alpha subunit), insertion domain"/>
    <property type="match status" value="1"/>
</dbReference>
<dbReference type="GO" id="GO:0046872">
    <property type="term" value="F:metal ion binding"/>
    <property type="evidence" value="ECO:0007669"/>
    <property type="project" value="UniProtKB-KW"/>
</dbReference>
<name>A0A067QCC9_9AGAM</name>
<evidence type="ECO:0000256" key="2">
    <source>
        <dbReference type="ARBA" id="ARBA00022741"/>
    </source>
</evidence>
<accession>A0A067QCC9</accession>
<dbReference type="EMBL" id="KL197714">
    <property type="protein sequence ID" value="KDQ60246.1"/>
    <property type="molecule type" value="Genomic_DNA"/>
</dbReference>
<feature type="binding site" evidence="5">
    <location>
        <begin position="399"/>
        <end position="402"/>
    </location>
    <ligand>
        <name>GTP</name>
        <dbReference type="ChEBI" id="CHEBI:37565"/>
    </ligand>
</feature>
<evidence type="ECO:0000256" key="6">
    <source>
        <dbReference type="PIRSR" id="PIRSR601019-2"/>
    </source>
</evidence>
<evidence type="ECO:0000313" key="8">
    <source>
        <dbReference type="EMBL" id="KDQ60246.1"/>
    </source>
</evidence>
<dbReference type="SMART" id="SM00275">
    <property type="entry name" value="G_alpha"/>
    <property type="match status" value="1"/>
</dbReference>
<feature type="region of interest" description="Disordered" evidence="7">
    <location>
        <begin position="124"/>
        <end position="161"/>
    </location>
</feature>
<evidence type="ECO:0000256" key="7">
    <source>
        <dbReference type="SAM" id="MobiDB-lite"/>
    </source>
</evidence>
<evidence type="ECO:0000313" key="9">
    <source>
        <dbReference type="Proteomes" id="UP000027265"/>
    </source>
</evidence>
<sequence>MRNRRQSSQLDSGRGWPPDADGQESEADKTLRLDREKEAKRISDEIDKAIEAQREEMRKRKIYSKILLLGQAESGKSTVLKNFQMQFTPKAFKAESGAWRAVIHLNLVRSVNFILDLISSPSSSPTLASTSTAQPPSPTSSSPNHDQEEHPLPTIDPTPELRHVKMRLLPLRRVEAMLSKRISPDDPGQFVQRRTSPNGSGPGAAQAPDVSVRSGGGWKNFVRLQGRPSSSRSSNPDEVEDAGKVIEACREDIVALWQDKGVQNALKNQDIHMQEQSGFFLSEVDRIASTDYQPTPDDILRARLQTLGVEEHRLVIETGTETGREWIVYDVGGTKGQRPAWAPFFDDVNVLIFLAPISAFNQTLAEDRGVNRLWDSFFLWQSICSNKILANVTIVLMLNKFDLLEAKLAAGIPFNKYVTSYKESVNDVEHVSKYLKGKFSAIHRQHSNRTRKLHIHFTNATDHRATSIILSRIREQILEHNLMDSDFV</sequence>
<dbReference type="Pfam" id="PF00503">
    <property type="entry name" value="G-alpha"/>
    <property type="match status" value="1"/>
</dbReference>
<evidence type="ECO:0000256" key="3">
    <source>
        <dbReference type="ARBA" id="ARBA00023134"/>
    </source>
</evidence>
<dbReference type="GO" id="GO:0001664">
    <property type="term" value="F:G protein-coupled receptor binding"/>
    <property type="evidence" value="ECO:0007669"/>
    <property type="project" value="TreeGrafter"/>
</dbReference>
<dbReference type="PANTHER" id="PTHR10218:SF360">
    <property type="entry name" value="GUANINE NUCLEOTIDE-BINDING PROTEIN SUBUNIT ALPHA HOMOLOG"/>
    <property type="match status" value="1"/>
</dbReference>
<dbReference type="GO" id="GO:0005737">
    <property type="term" value="C:cytoplasm"/>
    <property type="evidence" value="ECO:0007669"/>
    <property type="project" value="TreeGrafter"/>
</dbReference>
<feature type="compositionally biased region" description="Polar residues" evidence="7">
    <location>
        <begin position="227"/>
        <end position="236"/>
    </location>
</feature>
<dbReference type="AlphaFoldDB" id="A0A067QCC9"/>
<keyword evidence="6" id="KW-0460">Magnesium</keyword>
<dbReference type="HOGENOM" id="CLU_014184_1_1_1"/>
<feature type="binding site" evidence="5">
    <location>
        <position position="460"/>
    </location>
    <ligand>
        <name>GTP</name>
        <dbReference type="ChEBI" id="CHEBI:37565"/>
    </ligand>
</feature>
<evidence type="ECO:0000256" key="5">
    <source>
        <dbReference type="PIRSR" id="PIRSR601019-1"/>
    </source>
</evidence>
<keyword evidence="2 5" id="KW-0547">Nucleotide-binding</keyword>
<feature type="compositionally biased region" description="Basic and acidic residues" evidence="7">
    <location>
        <begin position="26"/>
        <end position="37"/>
    </location>
</feature>
<keyword evidence="4" id="KW-0807">Transducer</keyword>
<dbReference type="FunFam" id="3.40.50.300:FF:000692">
    <property type="entry name" value="Guanine nucleotide-binding protein subunit alpha"/>
    <property type="match status" value="1"/>
</dbReference>
<feature type="region of interest" description="Disordered" evidence="7">
    <location>
        <begin position="1"/>
        <end position="37"/>
    </location>
</feature>
<feature type="compositionally biased region" description="Polar residues" evidence="7">
    <location>
        <begin position="1"/>
        <end position="11"/>
    </location>
</feature>
<dbReference type="SUPFAM" id="SSF52540">
    <property type="entry name" value="P-loop containing nucleoside triphosphate hydrolases"/>
    <property type="match status" value="1"/>
</dbReference>
<reference evidence="9" key="1">
    <citation type="journal article" date="2014" name="Proc. Natl. Acad. Sci. U.S.A.">
        <title>Extensive sampling of basidiomycete genomes demonstrates inadequacy of the white-rot/brown-rot paradigm for wood decay fungi.</title>
        <authorList>
            <person name="Riley R."/>
            <person name="Salamov A.A."/>
            <person name="Brown D.W."/>
            <person name="Nagy L.G."/>
            <person name="Floudas D."/>
            <person name="Held B.W."/>
            <person name="Levasseur A."/>
            <person name="Lombard V."/>
            <person name="Morin E."/>
            <person name="Otillar R."/>
            <person name="Lindquist E.A."/>
            <person name="Sun H."/>
            <person name="LaButti K.M."/>
            <person name="Schmutz J."/>
            <person name="Jabbour D."/>
            <person name="Luo H."/>
            <person name="Baker S.E."/>
            <person name="Pisabarro A.G."/>
            <person name="Walton J.D."/>
            <person name="Blanchette R.A."/>
            <person name="Henrissat B."/>
            <person name="Martin F."/>
            <person name="Cullen D."/>
            <person name="Hibbett D.S."/>
            <person name="Grigoriev I.V."/>
        </authorList>
    </citation>
    <scope>NUCLEOTIDE SEQUENCE [LARGE SCALE GENOMIC DNA]</scope>
    <source>
        <strain evidence="9">MUCL 33604</strain>
    </source>
</reference>
<dbReference type="GO" id="GO:0005834">
    <property type="term" value="C:heterotrimeric G-protein complex"/>
    <property type="evidence" value="ECO:0007669"/>
    <property type="project" value="TreeGrafter"/>
</dbReference>
<feature type="binding site" evidence="6">
    <location>
        <position position="306"/>
    </location>
    <ligand>
        <name>Mg(2+)</name>
        <dbReference type="ChEBI" id="CHEBI:18420"/>
    </ligand>
</feature>
<dbReference type="GO" id="GO:0005525">
    <property type="term" value="F:GTP binding"/>
    <property type="evidence" value="ECO:0007669"/>
    <property type="project" value="UniProtKB-KW"/>
</dbReference>
<gene>
    <name evidence="8" type="ORF">JAAARDRAFT_32626</name>
</gene>
<dbReference type="Proteomes" id="UP000027265">
    <property type="component" value="Unassembled WGS sequence"/>
</dbReference>
<dbReference type="InterPro" id="IPR011025">
    <property type="entry name" value="GproteinA_insert"/>
</dbReference>
<organism evidence="8 9">
    <name type="scientific">Jaapia argillacea MUCL 33604</name>
    <dbReference type="NCBI Taxonomy" id="933084"/>
    <lineage>
        <taxon>Eukaryota</taxon>
        <taxon>Fungi</taxon>
        <taxon>Dikarya</taxon>
        <taxon>Basidiomycota</taxon>
        <taxon>Agaricomycotina</taxon>
        <taxon>Agaricomycetes</taxon>
        <taxon>Agaricomycetidae</taxon>
        <taxon>Jaapiales</taxon>
        <taxon>Jaapiaceae</taxon>
        <taxon>Jaapia</taxon>
    </lineage>
</organism>
<evidence type="ECO:0000256" key="1">
    <source>
        <dbReference type="ARBA" id="ARBA00022723"/>
    </source>
</evidence>
<dbReference type="GO" id="GO:0031683">
    <property type="term" value="F:G-protein beta/gamma-subunit complex binding"/>
    <property type="evidence" value="ECO:0007669"/>
    <property type="project" value="InterPro"/>
</dbReference>
<keyword evidence="3 5" id="KW-0342">GTP-binding</keyword>
<evidence type="ECO:0008006" key="10">
    <source>
        <dbReference type="Google" id="ProtNLM"/>
    </source>
</evidence>
<keyword evidence="9" id="KW-1185">Reference proteome</keyword>
<dbReference type="PROSITE" id="PS51882">
    <property type="entry name" value="G_ALPHA"/>
    <property type="match status" value="1"/>
</dbReference>
<dbReference type="PANTHER" id="PTHR10218">
    <property type="entry name" value="GTP-BINDING PROTEIN ALPHA SUBUNIT"/>
    <property type="match status" value="1"/>
</dbReference>
<dbReference type="Gene3D" id="3.40.50.300">
    <property type="entry name" value="P-loop containing nucleotide triphosphate hydrolases"/>
    <property type="match status" value="2"/>
</dbReference>
<dbReference type="GO" id="GO:0003924">
    <property type="term" value="F:GTPase activity"/>
    <property type="evidence" value="ECO:0007669"/>
    <property type="project" value="InterPro"/>
</dbReference>
<dbReference type="STRING" id="933084.A0A067QCC9"/>
<evidence type="ECO:0000256" key="4">
    <source>
        <dbReference type="ARBA" id="ARBA00023224"/>
    </source>
</evidence>
<protein>
    <recommendedName>
        <fullName evidence="10">G-alpha-domain-containing protein</fullName>
    </recommendedName>
</protein>
<dbReference type="GO" id="GO:0007188">
    <property type="term" value="P:adenylate cyclase-modulating G protein-coupled receptor signaling pathway"/>
    <property type="evidence" value="ECO:0007669"/>
    <property type="project" value="TreeGrafter"/>
</dbReference>
<feature type="region of interest" description="Disordered" evidence="7">
    <location>
        <begin position="180"/>
        <end position="239"/>
    </location>
</feature>
<dbReference type="OrthoDB" id="5817230at2759"/>
<feature type="compositionally biased region" description="Low complexity" evidence="7">
    <location>
        <begin position="124"/>
        <end position="143"/>
    </location>
</feature>
<dbReference type="InterPro" id="IPR027417">
    <property type="entry name" value="P-loop_NTPase"/>
</dbReference>
<feature type="binding site" evidence="5">
    <location>
        <begin position="300"/>
        <end position="306"/>
    </location>
    <ligand>
        <name>GTP</name>
        <dbReference type="ChEBI" id="CHEBI:37565"/>
    </ligand>
</feature>
<dbReference type="InParanoid" id="A0A067QCC9"/>